<keyword evidence="3" id="KW-1185">Reference proteome</keyword>
<sequence length="35" mass="3995">MEKMAPDPDYGYYYGGVFLVFLILILLLLGSGRRI</sequence>
<keyword evidence="1" id="KW-0472">Membrane</keyword>
<organism evidence="2 3">
    <name type="scientific">Koleobacter methoxysyntrophicus</name>
    <dbReference type="NCBI Taxonomy" id="2751313"/>
    <lineage>
        <taxon>Bacteria</taxon>
        <taxon>Bacillati</taxon>
        <taxon>Bacillota</taxon>
        <taxon>Clostridia</taxon>
        <taxon>Koleobacterales</taxon>
        <taxon>Koleobacteraceae</taxon>
        <taxon>Koleobacter</taxon>
    </lineage>
</organism>
<accession>A0A8A0RLG8</accession>
<dbReference type="KEGG" id="kme:H0A61_00780"/>
<keyword evidence="1" id="KW-0812">Transmembrane</keyword>
<proteinExistence type="predicted"/>
<protein>
    <submittedName>
        <fullName evidence="2">Uncharacterized protein</fullName>
    </submittedName>
</protein>
<evidence type="ECO:0000313" key="3">
    <source>
        <dbReference type="Proteomes" id="UP000662904"/>
    </source>
</evidence>
<keyword evidence="1" id="KW-1133">Transmembrane helix</keyword>
<gene>
    <name evidence="2" type="ORF">H0A61_00780</name>
</gene>
<dbReference type="EMBL" id="CP059066">
    <property type="protein sequence ID" value="QSQ08458.1"/>
    <property type="molecule type" value="Genomic_DNA"/>
</dbReference>
<feature type="transmembrane region" description="Helical" evidence="1">
    <location>
        <begin position="12"/>
        <end position="30"/>
    </location>
</feature>
<evidence type="ECO:0000313" key="2">
    <source>
        <dbReference type="EMBL" id="QSQ08458.1"/>
    </source>
</evidence>
<reference evidence="2" key="1">
    <citation type="submission" date="2020-07" db="EMBL/GenBank/DDBJ databases">
        <title>Koleobacter methoxysyntrophicus gen. nov., sp. nov., a novel anaerobic bacterium isolated from deep subsurface oil field and proposal of Koleobacterales ord. nov. in the phylum Firmicutes.</title>
        <authorList>
            <person name="Sakamoto S."/>
            <person name="Tamaki H."/>
        </authorList>
    </citation>
    <scope>NUCLEOTIDE SEQUENCE</scope>
    <source>
        <strain evidence="2">NRmbB1</strain>
    </source>
</reference>
<name>A0A8A0RLG8_9FIRM</name>
<dbReference type="Proteomes" id="UP000662904">
    <property type="component" value="Chromosome"/>
</dbReference>
<evidence type="ECO:0000256" key="1">
    <source>
        <dbReference type="SAM" id="Phobius"/>
    </source>
</evidence>
<dbReference type="AlphaFoldDB" id="A0A8A0RLG8"/>